<keyword evidence="1" id="KW-0812">Transmembrane</keyword>
<dbReference type="AlphaFoldDB" id="A0A3B0N1J0"/>
<evidence type="ECO:0000313" key="3">
    <source>
        <dbReference type="Proteomes" id="UP000272908"/>
    </source>
</evidence>
<organism evidence="2 3">
    <name type="scientific">Roseinatronobacter ekhonensis</name>
    <dbReference type="NCBI Taxonomy" id="254356"/>
    <lineage>
        <taxon>Bacteria</taxon>
        <taxon>Pseudomonadati</taxon>
        <taxon>Pseudomonadota</taxon>
        <taxon>Alphaproteobacteria</taxon>
        <taxon>Rhodobacterales</taxon>
        <taxon>Paracoccaceae</taxon>
        <taxon>Roseinatronobacter</taxon>
    </lineage>
</organism>
<evidence type="ECO:0000313" key="2">
    <source>
        <dbReference type="EMBL" id="SUZ33906.1"/>
    </source>
</evidence>
<keyword evidence="1" id="KW-0472">Membrane</keyword>
<dbReference type="RefSeq" id="WP_183073582.1">
    <property type="nucleotide sequence ID" value="NZ_UIHC01000089.1"/>
</dbReference>
<sequence length="50" mass="5287">MGQYSRPPRARGRLIRGMARLNDHWVGDVIGAVCLGLTIVLGVIAAGVLS</sequence>
<reference evidence="3" key="1">
    <citation type="submission" date="2018-08" db="EMBL/GenBank/DDBJ databases">
        <authorList>
            <person name="Rodrigo-Torres L."/>
            <person name="Arahal R. D."/>
            <person name="Lucena T."/>
        </authorList>
    </citation>
    <scope>NUCLEOTIDE SEQUENCE [LARGE SCALE GENOMIC DNA]</scope>
    <source>
        <strain evidence="3">CECT 7235</strain>
    </source>
</reference>
<dbReference type="Proteomes" id="UP000272908">
    <property type="component" value="Unassembled WGS sequence"/>
</dbReference>
<evidence type="ECO:0000256" key="1">
    <source>
        <dbReference type="SAM" id="Phobius"/>
    </source>
</evidence>
<proteinExistence type="predicted"/>
<gene>
    <name evidence="2" type="ORF">ROE7235_03687</name>
</gene>
<name>A0A3B0N1J0_9RHOB</name>
<keyword evidence="1" id="KW-1133">Transmembrane helix</keyword>
<protein>
    <submittedName>
        <fullName evidence="2">Uncharacterized protein</fullName>
    </submittedName>
</protein>
<dbReference type="EMBL" id="UIHC01000089">
    <property type="protein sequence ID" value="SUZ33906.1"/>
    <property type="molecule type" value="Genomic_DNA"/>
</dbReference>
<accession>A0A3B0N1J0</accession>
<keyword evidence="3" id="KW-1185">Reference proteome</keyword>
<feature type="transmembrane region" description="Helical" evidence="1">
    <location>
        <begin position="29"/>
        <end position="49"/>
    </location>
</feature>